<proteinExistence type="predicted"/>
<keyword evidence="2" id="KW-0472">Membrane</keyword>
<feature type="transmembrane region" description="Helical" evidence="2">
    <location>
        <begin position="545"/>
        <end position="566"/>
    </location>
</feature>
<evidence type="ECO:0000313" key="5">
    <source>
        <dbReference type="Proteomes" id="UP001607069"/>
    </source>
</evidence>
<feature type="region of interest" description="Disordered" evidence="1">
    <location>
        <begin position="448"/>
        <end position="537"/>
    </location>
</feature>
<evidence type="ECO:0008006" key="6">
    <source>
        <dbReference type="Google" id="ProtNLM"/>
    </source>
</evidence>
<accession>A0ABW7HND9</accession>
<keyword evidence="2" id="KW-0812">Transmembrane</keyword>
<comment type="caution">
    <text evidence="4">The sequence shown here is derived from an EMBL/GenBank/DDBJ whole genome shotgun (WGS) entry which is preliminary data.</text>
</comment>
<feature type="compositionally biased region" description="Gly residues" evidence="1">
    <location>
        <begin position="482"/>
        <end position="498"/>
    </location>
</feature>
<dbReference type="EMBL" id="JBIHMK010000007">
    <property type="protein sequence ID" value="MFH0247272.1"/>
    <property type="molecule type" value="Genomic_DNA"/>
</dbReference>
<feature type="signal peptide" evidence="3">
    <location>
        <begin position="1"/>
        <end position="36"/>
    </location>
</feature>
<dbReference type="RefSeq" id="WP_394631032.1">
    <property type="nucleotide sequence ID" value="NZ_BAABEN010000006.1"/>
</dbReference>
<organism evidence="4 5">
    <name type="scientific">Streptomyces chitinivorans</name>
    <dbReference type="NCBI Taxonomy" id="1257027"/>
    <lineage>
        <taxon>Bacteria</taxon>
        <taxon>Bacillati</taxon>
        <taxon>Actinomycetota</taxon>
        <taxon>Actinomycetes</taxon>
        <taxon>Kitasatosporales</taxon>
        <taxon>Streptomycetaceae</taxon>
        <taxon>Streptomyces</taxon>
    </lineage>
</organism>
<evidence type="ECO:0000256" key="3">
    <source>
        <dbReference type="SAM" id="SignalP"/>
    </source>
</evidence>
<reference evidence="4 5" key="1">
    <citation type="submission" date="2024-10" db="EMBL/GenBank/DDBJ databases">
        <authorList>
            <person name="Cho J.-C."/>
        </authorList>
    </citation>
    <scope>NUCLEOTIDE SEQUENCE [LARGE SCALE GENOMIC DNA]</scope>
    <source>
        <strain evidence="4 5">KCTC29696</strain>
    </source>
</reference>
<keyword evidence="3" id="KW-0732">Signal</keyword>
<keyword evidence="2" id="KW-1133">Transmembrane helix</keyword>
<sequence length="584" mass="60282">MRRVRRHSRHRLWQRAVGGLTVAGMLAAGAVGTANAEEPGGAAPIPVAFTGPDSFDLSLQAGEPAEGEAQIEVGLKAPGEVDPDHEGVIPPIHQGEYTVTIDATGLEDVADVDLPCDADGLVAVCTEYELYAGDVYNRNWDIGLAPGAQSEAGDTGTITVTGEGEGLEFTEHSIDVLVGGPEFRMRTLTEPEGFAAGDTFEAPLGFRNVGGVDADGVILRFTGSRGLSFPEEYGNCAYAVENEDNLIRMRRVALCTFEGTFEKGASYEVGEPVKVSTAGFALHDIFSYSFTALSPEEADRLRAGGDYRQGKGAELTLSRAKGDGDYARYAELDFPRKNTYDLDLTGDRVKGKKGQTVAVDVAMHNRGPAWIGSLRAGGEPIGFTVDIPKGATVAKAPESCGPHNIEGVEQPDSYLCWADTPMLEDSREDFAFELRIDKVVKGAKGRIHMPRWDDPWEGNPANDDGWIVLNGTGDEKTPGDGDSTGGTGGTGGSGSGSEGKGDGDGGNGDEDGGEGDGGSTGTSGTSGTSGGESADGSLASTGTTVLTAGGLALLLLAAGGAAVVIVRRRRTAGADAGGTGGAAA</sequence>
<evidence type="ECO:0000256" key="2">
    <source>
        <dbReference type="SAM" id="Phobius"/>
    </source>
</evidence>
<evidence type="ECO:0000256" key="1">
    <source>
        <dbReference type="SAM" id="MobiDB-lite"/>
    </source>
</evidence>
<feature type="compositionally biased region" description="Low complexity" evidence="1">
    <location>
        <begin position="522"/>
        <end position="537"/>
    </location>
</feature>
<evidence type="ECO:0000313" key="4">
    <source>
        <dbReference type="EMBL" id="MFH0247272.1"/>
    </source>
</evidence>
<dbReference type="Proteomes" id="UP001607069">
    <property type="component" value="Unassembled WGS sequence"/>
</dbReference>
<feature type="chain" id="PRO_5046559635" description="Peptidase" evidence="3">
    <location>
        <begin position="37"/>
        <end position="584"/>
    </location>
</feature>
<gene>
    <name evidence="4" type="ORF">ACG5V6_03450</name>
</gene>
<keyword evidence="5" id="KW-1185">Reference proteome</keyword>
<protein>
    <recommendedName>
        <fullName evidence="6">Peptidase</fullName>
    </recommendedName>
</protein>
<name>A0ABW7HND9_9ACTN</name>